<proteinExistence type="predicted"/>
<name>I4D9J5_DESAJ</name>
<dbReference type="KEGG" id="dai:Desaci_3588"/>
<evidence type="ECO:0000313" key="1">
    <source>
        <dbReference type="EMBL" id="AFM42469.1"/>
    </source>
</evidence>
<dbReference type="AlphaFoldDB" id="I4D9J5"/>
<dbReference type="HOGENOM" id="CLU_2478275_0_0_9"/>
<dbReference type="eggNOG" id="ENOG50347II">
    <property type="taxonomic scope" value="Bacteria"/>
</dbReference>
<dbReference type="EMBL" id="CP003639">
    <property type="protein sequence ID" value="AFM42469.1"/>
    <property type="molecule type" value="Genomic_DNA"/>
</dbReference>
<dbReference type="OrthoDB" id="1798953at2"/>
<keyword evidence="2" id="KW-1185">Reference proteome</keyword>
<accession>I4D9J5</accession>
<dbReference type="Proteomes" id="UP000002892">
    <property type="component" value="Chromosome"/>
</dbReference>
<reference evidence="1 2" key="1">
    <citation type="journal article" date="2012" name="J. Bacteriol.">
        <title>Complete genome sequences of Desulfosporosinus orientis DSM765T, Desulfosporosinus youngiae DSM17734T, Desulfosporosinus meridiei DSM13257T, and Desulfosporosinus acidiphilus DSM22704T.</title>
        <authorList>
            <person name="Pester M."/>
            <person name="Brambilla E."/>
            <person name="Alazard D."/>
            <person name="Rattei T."/>
            <person name="Weinmaier T."/>
            <person name="Han J."/>
            <person name="Lucas S."/>
            <person name="Lapidus A."/>
            <person name="Cheng J.F."/>
            <person name="Goodwin L."/>
            <person name="Pitluck S."/>
            <person name="Peters L."/>
            <person name="Ovchinnikova G."/>
            <person name="Teshima H."/>
            <person name="Detter J.C."/>
            <person name="Han C.S."/>
            <person name="Tapia R."/>
            <person name="Land M.L."/>
            <person name="Hauser L."/>
            <person name="Kyrpides N.C."/>
            <person name="Ivanova N.N."/>
            <person name="Pagani I."/>
            <person name="Huntmann M."/>
            <person name="Wei C.L."/>
            <person name="Davenport K.W."/>
            <person name="Daligault H."/>
            <person name="Chain P.S."/>
            <person name="Chen A."/>
            <person name="Mavromatis K."/>
            <person name="Markowitz V."/>
            <person name="Szeto E."/>
            <person name="Mikhailova N."/>
            <person name="Pati A."/>
            <person name="Wagner M."/>
            <person name="Woyke T."/>
            <person name="Ollivier B."/>
            <person name="Klenk H.P."/>
            <person name="Spring S."/>
            <person name="Loy A."/>
        </authorList>
    </citation>
    <scope>NUCLEOTIDE SEQUENCE [LARGE SCALE GENOMIC DNA]</scope>
    <source>
        <strain evidence="2">DSM 22704 / JCM 16185 / SJ4</strain>
    </source>
</reference>
<sequence length="92" mass="10607">MNEEVAIIEGVFDLLLPEVPSSRHRWGRKVWLRDIEVGSKGKLIFLEDGVFTVTSLSRIKSIKRTSEQLEIYTNSSIYKLRLLPGEPESQFE</sequence>
<organism evidence="1 2">
    <name type="scientific">Desulfosporosinus acidiphilus (strain DSM 22704 / JCM 16185 / SJ4)</name>
    <dbReference type="NCBI Taxonomy" id="646529"/>
    <lineage>
        <taxon>Bacteria</taxon>
        <taxon>Bacillati</taxon>
        <taxon>Bacillota</taxon>
        <taxon>Clostridia</taxon>
        <taxon>Eubacteriales</taxon>
        <taxon>Desulfitobacteriaceae</taxon>
        <taxon>Desulfosporosinus</taxon>
    </lineage>
</organism>
<evidence type="ECO:0000313" key="2">
    <source>
        <dbReference type="Proteomes" id="UP000002892"/>
    </source>
</evidence>
<gene>
    <name evidence="1" type="ordered locus">Desaci_3588</name>
</gene>
<protein>
    <submittedName>
        <fullName evidence="1">Uncharacterized protein</fullName>
    </submittedName>
</protein>
<dbReference type="RefSeq" id="WP_014828457.1">
    <property type="nucleotide sequence ID" value="NC_018068.1"/>
</dbReference>